<dbReference type="WBParaSite" id="RSKR_0000331750.1">
    <property type="protein sequence ID" value="RSKR_0000331750.1"/>
    <property type="gene ID" value="RSKR_0000331750"/>
</dbReference>
<reference evidence="2" key="1">
    <citation type="submission" date="2016-11" db="UniProtKB">
        <authorList>
            <consortium name="WormBaseParasite"/>
        </authorList>
    </citation>
    <scope>IDENTIFICATION</scope>
    <source>
        <strain evidence="2">KR3021</strain>
    </source>
</reference>
<proteinExistence type="predicted"/>
<sequence length="97" mass="11014">MALNTTTTSSISDIIQEVNITTSTMAVPTPTTTEQITAPTIEYYDLVRKDSFVQIFTPIIMILIFTLCISLICRRFRAHTNHHKRNILPTVDGHSYE</sequence>
<evidence type="ECO:0000313" key="2">
    <source>
        <dbReference type="WBParaSite" id="RSKR_0000331750.1"/>
    </source>
</evidence>
<accession>A0AC35TRI2</accession>
<name>A0AC35TRI2_9BILA</name>
<dbReference type="Proteomes" id="UP000095286">
    <property type="component" value="Unplaced"/>
</dbReference>
<evidence type="ECO:0000313" key="1">
    <source>
        <dbReference type="Proteomes" id="UP000095286"/>
    </source>
</evidence>
<organism evidence="1 2">
    <name type="scientific">Rhabditophanes sp. KR3021</name>
    <dbReference type="NCBI Taxonomy" id="114890"/>
    <lineage>
        <taxon>Eukaryota</taxon>
        <taxon>Metazoa</taxon>
        <taxon>Ecdysozoa</taxon>
        <taxon>Nematoda</taxon>
        <taxon>Chromadorea</taxon>
        <taxon>Rhabditida</taxon>
        <taxon>Tylenchina</taxon>
        <taxon>Panagrolaimomorpha</taxon>
        <taxon>Strongyloidoidea</taxon>
        <taxon>Alloionematidae</taxon>
        <taxon>Rhabditophanes</taxon>
    </lineage>
</organism>
<protein>
    <submittedName>
        <fullName evidence="2">E3 20.3K</fullName>
    </submittedName>
</protein>